<evidence type="ECO:0000256" key="4">
    <source>
        <dbReference type="ARBA" id="ARBA00022640"/>
    </source>
</evidence>
<proteinExistence type="inferred from homology"/>
<dbReference type="GO" id="GO:0008970">
    <property type="term" value="F:phospholipase A1 activity"/>
    <property type="evidence" value="ECO:0007669"/>
    <property type="project" value="UniProtKB-ARBA"/>
</dbReference>
<evidence type="ECO:0000313" key="11">
    <source>
        <dbReference type="Proteomes" id="UP000325081"/>
    </source>
</evidence>
<keyword evidence="3" id="KW-0150">Chloroplast</keyword>
<reference evidence="11" key="1">
    <citation type="journal article" date="2019" name="Curr. Biol.">
        <title>Genome Sequence of Striga asiatica Provides Insight into the Evolution of Plant Parasitism.</title>
        <authorList>
            <person name="Yoshida S."/>
            <person name="Kim S."/>
            <person name="Wafula E.K."/>
            <person name="Tanskanen J."/>
            <person name="Kim Y.M."/>
            <person name="Honaas L."/>
            <person name="Yang Z."/>
            <person name="Spallek T."/>
            <person name="Conn C.E."/>
            <person name="Ichihashi Y."/>
            <person name="Cheong K."/>
            <person name="Cui S."/>
            <person name="Der J.P."/>
            <person name="Gundlach H."/>
            <person name="Jiao Y."/>
            <person name="Hori C."/>
            <person name="Ishida J.K."/>
            <person name="Kasahara H."/>
            <person name="Kiba T."/>
            <person name="Kim M.S."/>
            <person name="Koo N."/>
            <person name="Laohavisit A."/>
            <person name="Lee Y.H."/>
            <person name="Lumba S."/>
            <person name="McCourt P."/>
            <person name="Mortimer J.C."/>
            <person name="Mutuku J.M."/>
            <person name="Nomura T."/>
            <person name="Sasaki-Sekimoto Y."/>
            <person name="Seto Y."/>
            <person name="Wang Y."/>
            <person name="Wakatake T."/>
            <person name="Sakakibara H."/>
            <person name="Demura T."/>
            <person name="Yamaguchi S."/>
            <person name="Yoneyama K."/>
            <person name="Manabe R.I."/>
            <person name="Nelson D.C."/>
            <person name="Schulman A.H."/>
            <person name="Timko M.P."/>
            <person name="dePamphilis C.W."/>
            <person name="Choi D."/>
            <person name="Shirasu K."/>
        </authorList>
    </citation>
    <scope>NUCLEOTIDE SEQUENCE [LARGE SCALE GENOMIC DNA]</scope>
    <source>
        <strain evidence="11">cv. UVA1</strain>
    </source>
</reference>
<dbReference type="SUPFAM" id="SSF53474">
    <property type="entry name" value="alpha/beta-Hydrolases"/>
    <property type="match status" value="1"/>
</dbReference>
<keyword evidence="7" id="KW-0442">Lipid degradation</keyword>
<name>A0A5A7Q6Y1_STRAF</name>
<sequence length="507" mass="57996">MATLHSSPNNITTHKILYAPWNTTKTNLGTSNLLFPGKKPKNRPIVIKCSAISSLENINETDHHHVELVQEDPRPLSQIWREIQGERNWEGLLDPMNSHLRREIIRYGEMAQACYDSFDFDPHSKYCGTCKYQGAHFFERMGMEDRGYTLTRYLYATSNINLPNFFQKSKVSSIWSPHANWMGYVAVATDESEIRRLGRRDIVVAWRGTVTYLEWIHDLKDILHPAHFRGDHDPSVKIESGFFDLYTSKETDCTYSSFSAREQVLAELRRLVHRYPDEPLSITITGHSLGAALALLSAYDIAEMGLNIVDETTEKIPISVFSFAGPRVGNLKFKERCDELGVKVLRVINVHDKVPTVPGIITNEKFQYQKYIEEKMGFPWSYAHVGVELALDHARSPYLKSTGDIRNSHNLEAHLHLVDGYHGPDKGFVQASGRDVALVNKSCDFLKAECGVPPNWWQDEHKGMVRGRDGRWVVPERERIEAHPPDTAHLFEQVVKYARAKLDLIKQ</sequence>
<keyword evidence="8" id="KW-0443">Lipid metabolism</keyword>
<dbReference type="GO" id="GO:0016042">
    <property type="term" value="P:lipid catabolic process"/>
    <property type="evidence" value="ECO:0007669"/>
    <property type="project" value="UniProtKB-KW"/>
</dbReference>
<dbReference type="PANTHER" id="PTHR31403">
    <property type="entry name" value="PHOSPHOLIPASE A1-IBETA2, CHLOROPLASTIC"/>
    <property type="match status" value="1"/>
</dbReference>
<evidence type="ECO:0000256" key="5">
    <source>
        <dbReference type="ARBA" id="ARBA00022801"/>
    </source>
</evidence>
<dbReference type="EMBL" id="BKCP01005960">
    <property type="protein sequence ID" value="GER40794.1"/>
    <property type="molecule type" value="Genomic_DNA"/>
</dbReference>
<comment type="subcellular location">
    <subcellularLocation>
        <location evidence="1">Plastid</location>
        <location evidence="1">Chloroplast</location>
    </subcellularLocation>
</comment>
<protein>
    <submittedName>
        <fullName evidence="10">Alpha/beta-Hydrolases superfamily protein</fullName>
    </submittedName>
</protein>
<dbReference type="FunFam" id="3.40.50.1820:FF:000065">
    <property type="entry name" value="Phospholipase A1-II 3"/>
    <property type="match status" value="1"/>
</dbReference>
<dbReference type="InterPro" id="IPR029058">
    <property type="entry name" value="AB_hydrolase_fold"/>
</dbReference>
<evidence type="ECO:0000256" key="1">
    <source>
        <dbReference type="ARBA" id="ARBA00004229"/>
    </source>
</evidence>
<dbReference type="Gene3D" id="3.40.50.1820">
    <property type="entry name" value="alpha/beta hydrolase"/>
    <property type="match status" value="1"/>
</dbReference>
<dbReference type="Proteomes" id="UP000325081">
    <property type="component" value="Unassembled WGS sequence"/>
</dbReference>
<keyword evidence="4" id="KW-0934">Plastid</keyword>
<evidence type="ECO:0000256" key="3">
    <source>
        <dbReference type="ARBA" id="ARBA00022528"/>
    </source>
</evidence>
<comment type="caution">
    <text evidence="10">The sequence shown here is derived from an EMBL/GenBank/DDBJ whole genome shotgun (WGS) entry which is preliminary data.</text>
</comment>
<dbReference type="Pfam" id="PF01764">
    <property type="entry name" value="Lipase_3"/>
    <property type="match status" value="1"/>
</dbReference>
<keyword evidence="6" id="KW-0809">Transit peptide</keyword>
<feature type="domain" description="Fungal lipase-type" evidence="9">
    <location>
        <begin position="203"/>
        <end position="360"/>
    </location>
</feature>
<organism evidence="10 11">
    <name type="scientific">Striga asiatica</name>
    <name type="common">Asiatic witchweed</name>
    <name type="synonym">Buchnera asiatica</name>
    <dbReference type="NCBI Taxonomy" id="4170"/>
    <lineage>
        <taxon>Eukaryota</taxon>
        <taxon>Viridiplantae</taxon>
        <taxon>Streptophyta</taxon>
        <taxon>Embryophyta</taxon>
        <taxon>Tracheophyta</taxon>
        <taxon>Spermatophyta</taxon>
        <taxon>Magnoliopsida</taxon>
        <taxon>eudicotyledons</taxon>
        <taxon>Gunneridae</taxon>
        <taxon>Pentapetalae</taxon>
        <taxon>asterids</taxon>
        <taxon>lamiids</taxon>
        <taxon>Lamiales</taxon>
        <taxon>Orobanchaceae</taxon>
        <taxon>Buchnereae</taxon>
        <taxon>Striga</taxon>
    </lineage>
</organism>
<comment type="similarity">
    <text evidence="2">Belongs to the AB hydrolase superfamily. Lipase family.</text>
</comment>
<dbReference type="InterPro" id="IPR002921">
    <property type="entry name" value="Fungal_lipase-type"/>
</dbReference>
<evidence type="ECO:0000256" key="7">
    <source>
        <dbReference type="ARBA" id="ARBA00022963"/>
    </source>
</evidence>
<keyword evidence="5 10" id="KW-0378">Hydrolase</keyword>
<evidence type="ECO:0000259" key="9">
    <source>
        <dbReference type="Pfam" id="PF01764"/>
    </source>
</evidence>
<dbReference type="GO" id="GO:0047714">
    <property type="term" value="F:galactolipase activity"/>
    <property type="evidence" value="ECO:0007669"/>
    <property type="project" value="UniProtKB-ARBA"/>
</dbReference>
<dbReference type="CDD" id="cd00519">
    <property type="entry name" value="Lipase_3"/>
    <property type="match status" value="1"/>
</dbReference>
<accession>A0A5A7Q6Y1</accession>
<evidence type="ECO:0000313" key="10">
    <source>
        <dbReference type="EMBL" id="GER40794.1"/>
    </source>
</evidence>
<evidence type="ECO:0000256" key="6">
    <source>
        <dbReference type="ARBA" id="ARBA00022946"/>
    </source>
</evidence>
<keyword evidence="11" id="KW-1185">Reference proteome</keyword>
<gene>
    <name evidence="10" type="ORF">STAS_17478</name>
</gene>
<dbReference type="AlphaFoldDB" id="A0A5A7Q6Y1"/>
<dbReference type="GO" id="GO:0009507">
    <property type="term" value="C:chloroplast"/>
    <property type="evidence" value="ECO:0007669"/>
    <property type="project" value="UniProtKB-SubCell"/>
</dbReference>
<evidence type="ECO:0000256" key="8">
    <source>
        <dbReference type="ARBA" id="ARBA00023098"/>
    </source>
</evidence>
<evidence type="ECO:0000256" key="2">
    <source>
        <dbReference type="ARBA" id="ARBA00010701"/>
    </source>
</evidence>
<dbReference type="PANTHER" id="PTHR31403:SF7">
    <property type="entry name" value="PHOSPHOLIPASE A1-IGAMMA3, CHLOROPLASTIC"/>
    <property type="match status" value="1"/>
</dbReference>
<dbReference type="OrthoDB" id="426718at2759"/>